<dbReference type="GO" id="GO:0003677">
    <property type="term" value="F:DNA binding"/>
    <property type="evidence" value="ECO:0007669"/>
    <property type="project" value="UniProtKB-KW"/>
</dbReference>
<feature type="non-terminal residue" evidence="14">
    <location>
        <position position="1"/>
    </location>
</feature>
<dbReference type="SMART" id="SM00353">
    <property type="entry name" value="HLH"/>
    <property type="match status" value="1"/>
</dbReference>
<evidence type="ECO:0000256" key="9">
    <source>
        <dbReference type="ARBA" id="ARBA00023163"/>
    </source>
</evidence>
<keyword evidence="3" id="KW-0678">Repressor</keyword>
<gene>
    <name evidence="14" type="primary">Bhlhe40</name>
    <name evidence="14" type="ORF">CASCAS_R05343</name>
</gene>
<evidence type="ECO:0000256" key="1">
    <source>
        <dbReference type="ARBA" id="ARBA00004123"/>
    </source>
</evidence>
<comment type="caution">
    <text evidence="14">The sequence shown here is derived from an EMBL/GenBank/DDBJ whole genome shotgun (WGS) entry which is preliminary data.</text>
</comment>
<evidence type="ECO:0000256" key="3">
    <source>
        <dbReference type="ARBA" id="ARBA00022491"/>
    </source>
</evidence>
<evidence type="ECO:0000256" key="4">
    <source>
        <dbReference type="ARBA" id="ARBA00022499"/>
    </source>
</evidence>
<dbReference type="AlphaFoldDB" id="A0A7K8ND10"/>
<dbReference type="Gene3D" id="6.10.250.980">
    <property type="match status" value="1"/>
</dbReference>
<comment type="subcellular location">
    <subcellularLocation>
        <location evidence="2">Cytoplasm</location>
    </subcellularLocation>
    <subcellularLocation>
        <location evidence="1">Nucleus</location>
    </subcellularLocation>
</comment>
<evidence type="ECO:0000256" key="11">
    <source>
        <dbReference type="SAM" id="MobiDB-lite"/>
    </source>
</evidence>
<keyword evidence="6" id="KW-0805">Transcription regulation</keyword>
<organism evidence="14 15">
    <name type="scientific">Casuarius casuarius</name>
    <name type="common">Southern cassowary</name>
    <name type="synonym">Struthio casuarius</name>
    <dbReference type="NCBI Taxonomy" id="8787"/>
    <lineage>
        <taxon>Eukaryota</taxon>
        <taxon>Metazoa</taxon>
        <taxon>Chordata</taxon>
        <taxon>Craniata</taxon>
        <taxon>Vertebrata</taxon>
        <taxon>Euteleostomi</taxon>
        <taxon>Archelosauria</taxon>
        <taxon>Archosauria</taxon>
        <taxon>Dinosauria</taxon>
        <taxon>Saurischia</taxon>
        <taxon>Theropoda</taxon>
        <taxon>Coelurosauria</taxon>
        <taxon>Aves</taxon>
        <taxon>Palaeognathae</taxon>
        <taxon>Casuariiformes</taxon>
        <taxon>Casuariidae</taxon>
        <taxon>Casuarius</taxon>
    </lineage>
</organism>
<dbReference type="GO" id="GO:0048511">
    <property type="term" value="P:rhythmic process"/>
    <property type="evidence" value="ECO:0007669"/>
    <property type="project" value="UniProtKB-KW"/>
</dbReference>
<keyword evidence="7" id="KW-0090">Biological rhythms</keyword>
<protein>
    <submittedName>
        <fullName evidence="14">BHE40 protein</fullName>
    </submittedName>
</protein>
<keyword evidence="9" id="KW-0804">Transcription</keyword>
<evidence type="ECO:0000313" key="14">
    <source>
        <dbReference type="EMBL" id="NXE51186.1"/>
    </source>
</evidence>
<keyword evidence="10" id="KW-0539">Nucleus</keyword>
<evidence type="ECO:0000256" key="5">
    <source>
        <dbReference type="ARBA" id="ARBA00022843"/>
    </source>
</evidence>
<dbReference type="Pfam" id="PF07527">
    <property type="entry name" value="Hairy_orange"/>
    <property type="match status" value="1"/>
</dbReference>
<evidence type="ECO:0000313" key="15">
    <source>
        <dbReference type="Proteomes" id="UP000524187"/>
    </source>
</evidence>
<reference evidence="14 15" key="1">
    <citation type="submission" date="2019-09" db="EMBL/GenBank/DDBJ databases">
        <title>Bird 10,000 Genomes (B10K) Project - Family phase.</title>
        <authorList>
            <person name="Zhang G."/>
        </authorList>
    </citation>
    <scope>NUCLEOTIDE SEQUENCE [LARGE SCALE GENOMIC DNA]</scope>
    <source>
        <strain evidence="14">B10K-LSUMZ-50683</strain>
        <tissue evidence="14">Muscle</tissue>
    </source>
</reference>
<sequence>LDFAHMYQVYKPRRGLKRSDDTKETYKLPHRLIEKKRRDRINECIAQLKDLLPEHLKLTTLGHLEKAVVLELTLKHVKALTNLIEQQQQKIMALQSGLQAGDLSSRNLDSSQEMFRSGFQMCAKEMLQYLAKHESGKDLKCSQLVGHLHRLASEALPAGAGRKPPDGPPKAPDLKERPGAAAEGRGKNCVPVIQRTFAPSSGEQSGSDTDTDSGYGGELEKSDSKSEQQYFRKDTELKYAVQERISSIKQETEDPPAKRTRMETPEDDGPFGGDVLGSASGFLGPHAHQPPLCLPFYLIPPSATAYLPMLEKCWYPASVPVLYPSLPASAAALSGFMNPDKISPPLLMPQRLPSPVPAPSPIDSSALLQALKQIPPLNLETKD</sequence>
<keyword evidence="5" id="KW-0832">Ubl conjugation</keyword>
<accession>A0A7K8ND10</accession>
<keyword evidence="15" id="KW-1185">Reference proteome</keyword>
<proteinExistence type="predicted"/>
<dbReference type="PANTHER" id="PTHR10985">
    <property type="entry name" value="BASIC HELIX-LOOP-HELIX TRANSCRIPTION FACTOR, HES-RELATED"/>
    <property type="match status" value="1"/>
</dbReference>
<feature type="compositionally biased region" description="Basic and acidic residues" evidence="11">
    <location>
        <begin position="218"/>
        <end position="231"/>
    </location>
</feature>
<evidence type="ECO:0000256" key="2">
    <source>
        <dbReference type="ARBA" id="ARBA00004496"/>
    </source>
</evidence>
<dbReference type="GO" id="GO:0006355">
    <property type="term" value="P:regulation of DNA-templated transcription"/>
    <property type="evidence" value="ECO:0007669"/>
    <property type="project" value="InterPro"/>
</dbReference>
<dbReference type="SUPFAM" id="SSF47459">
    <property type="entry name" value="HLH, helix-loop-helix DNA-binding domain"/>
    <property type="match status" value="1"/>
</dbReference>
<keyword evidence="4" id="KW-1017">Isopeptide bond</keyword>
<dbReference type="EMBL" id="VWPT01000085">
    <property type="protein sequence ID" value="NXE51186.1"/>
    <property type="molecule type" value="Genomic_DNA"/>
</dbReference>
<dbReference type="Gene3D" id="4.10.280.10">
    <property type="entry name" value="Helix-loop-helix DNA-binding domain"/>
    <property type="match status" value="1"/>
</dbReference>
<dbReference type="InterPro" id="IPR036638">
    <property type="entry name" value="HLH_DNA-bd_sf"/>
</dbReference>
<evidence type="ECO:0000259" key="13">
    <source>
        <dbReference type="PROSITE" id="PS51054"/>
    </source>
</evidence>
<feature type="region of interest" description="Disordered" evidence="11">
    <location>
        <begin position="245"/>
        <end position="277"/>
    </location>
</feature>
<evidence type="ECO:0000256" key="6">
    <source>
        <dbReference type="ARBA" id="ARBA00023015"/>
    </source>
</evidence>
<name>A0A7K8ND10_CASCA</name>
<evidence type="ECO:0000256" key="8">
    <source>
        <dbReference type="ARBA" id="ARBA00023125"/>
    </source>
</evidence>
<feature type="compositionally biased region" description="Basic and acidic residues" evidence="11">
    <location>
        <begin position="250"/>
        <end position="264"/>
    </location>
</feature>
<evidence type="ECO:0000256" key="7">
    <source>
        <dbReference type="ARBA" id="ARBA00023108"/>
    </source>
</evidence>
<dbReference type="Proteomes" id="UP000524187">
    <property type="component" value="Unassembled WGS sequence"/>
</dbReference>
<feature type="non-terminal residue" evidence="14">
    <location>
        <position position="383"/>
    </location>
</feature>
<dbReference type="Pfam" id="PF00010">
    <property type="entry name" value="HLH"/>
    <property type="match status" value="1"/>
</dbReference>
<evidence type="ECO:0000259" key="12">
    <source>
        <dbReference type="PROSITE" id="PS50888"/>
    </source>
</evidence>
<dbReference type="SMART" id="SM00511">
    <property type="entry name" value="ORANGE"/>
    <property type="match status" value="1"/>
</dbReference>
<feature type="domain" description="BHLH" evidence="12">
    <location>
        <begin position="25"/>
        <end position="80"/>
    </location>
</feature>
<dbReference type="GO" id="GO:0005634">
    <property type="term" value="C:nucleus"/>
    <property type="evidence" value="ECO:0007669"/>
    <property type="project" value="UniProtKB-SubCell"/>
</dbReference>
<evidence type="ECO:0000256" key="10">
    <source>
        <dbReference type="ARBA" id="ARBA00023242"/>
    </source>
</evidence>
<dbReference type="InterPro" id="IPR050370">
    <property type="entry name" value="HES_HEY"/>
</dbReference>
<dbReference type="GO" id="GO:0005737">
    <property type="term" value="C:cytoplasm"/>
    <property type="evidence" value="ECO:0007669"/>
    <property type="project" value="UniProtKB-SubCell"/>
</dbReference>
<dbReference type="SUPFAM" id="SSF158457">
    <property type="entry name" value="Orange domain-like"/>
    <property type="match status" value="1"/>
</dbReference>
<dbReference type="InterPro" id="IPR003650">
    <property type="entry name" value="Orange_dom"/>
</dbReference>
<dbReference type="InterPro" id="IPR011598">
    <property type="entry name" value="bHLH_dom"/>
</dbReference>
<dbReference type="CDD" id="cd19749">
    <property type="entry name" value="bHLH-O_DEC1"/>
    <property type="match status" value="1"/>
</dbReference>
<feature type="region of interest" description="Disordered" evidence="11">
    <location>
        <begin position="155"/>
        <end position="231"/>
    </location>
</feature>
<dbReference type="PROSITE" id="PS51054">
    <property type="entry name" value="ORANGE"/>
    <property type="match status" value="1"/>
</dbReference>
<keyword evidence="8" id="KW-0238">DNA-binding</keyword>
<feature type="domain" description="Orange" evidence="13">
    <location>
        <begin position="115"/>
        <end position="148"/>
    </location>
</feature>
<dbReference type="GO" id="GO:0046983">
    <property type="term" value="F:protein dimerization activity"/>
    <property type="evidence" value="ECO:0007669"/>
    <property type="project" value="InterPro"/>
</dbReference>
<dbReference type="PROSITE" id="PS50888">
    <property type="entry name" value="BHLH"/>
    <property type="match status" value="1"/>
</dbReference>
<dbReference type="FunFam" id="4.10.280.10:FF:000020">
    <property type="entry name" value="class E basic helix-loop-helix protein 40"/>
    <property type="match status" value="1"/>
</dbReference>